<reference evidence="1" key="1">
    <citation type="submission" date="2023-06" db="EMBL/GenBank/DDBJ databases">
        <title>Robiginitalea aurantiacus sp. nov. and Algoriphagus sediminis sp. nov., isolated from coastal sediment.</title>
        <authorList>
            <person name="Zhou Z.Y."/>
            <person name="An J."/>
            <person name="Jia Y.W."/>
            <person name="Du Z.J."/>
        </authorList>
    </citation>
    <scope>NUCLEOTIDE SEQUENCE</scope>
    <source>
        <strain evidence="1">C2-7</strain>
    </source>
</reference>
<evidence type="ECO:0000313" key="1">
    <source>
        <dbReference type="EMBL" id="MDN3204536.1"/>
    </source>
</evidence>
<dbReference type="Proteomes" id="UP001171916">
    <property type="component" value="Unassembled WGS sequence"/>
</dbReference>
<sequence>MKSNLANHEDWIVLTQTIETLRNWAKKEPNLKAWILPHLERLSLDSRKAVSGKAKKMKDNLS</sequence>
<accession>A0ABT7YDJ8</accession>
<proteinExistence type="predicted"/>
<dbReference type="EMBL" id="JAUEPH010000004">
    <property type="protein sequence ID" value="MDN3204536.1"/>
    <property type="molecule type" value="Genomic_DNA"/>
</dbReference>
<dbReference type="RefSeq" id="WP_290000141.1">
    <property type="nucleotide sequence ID" value="NZ_JAUEPH010000004.1"/>
</dbReference>
<evidence type="ECO:0000313" key="2">
    <source>
        <dbReference type="Proteomes" id="UP001171916"/>
    </source>
</evidence>
<comment type="caution">
    <text evidence="1">The sequence shown here is derived from an EMBL/GenBank/DDBJ whole genome shotgun (WGS) entry which is preliminary data.</text>
</comment>
<keyword evidence="2" id="KW-1185">Reference proteome</keyword>
<protein>
    <submittedName>
        <fullName evidence="1">Uncharacterized protein</fullName>
    </submittedName>
</protein>
<gene>
    <name evidence="1" type="ORF">QVH07_10270</name>
</gene>
<name>A0ABT7YDJ8_9BACT</name>
<organism evidence="1 2">
    <name type="scientific">Algoriphagus sediminis</name>
    <dbReference type="NCBI Taxonomy" id="3057113"/>
    <lineage>
        <taxon>Bacteria</taxon>
        <taxon>Pseudomonadati</taxon>
        <taxon>Bacteroidota</taxon>
        <taxon>Cytophagia</taxon>
        <taxon>Cytophagales</taxon>
        <taxon>Cyclobacteriaceae</taxon>
        <taxon>Algoriphagus</taxon>
    </lineage>
</organism>